<dbReference type="InterPro" id="IPR053786">
    <property type="entry name" value="LEPRxLL_CS"/>
</dbReference>
<dbReference type="EMBL" id="PGEX01000001">
    <property type="protein sequence ID" value="PJJ42278.1"/>
    <property type="molecule type" value="Genomic_DNA"/>
</dbReference>
<organism evidence="1 2">
    <name type="scientific">Hallerella succinigenes</name>
    <dbReference type="NCBI Taxonomy" id="1896222"/>
    <lineage>
        <taxon>Bacteria</taxon>
        <taxon>Pseudomonadati</taxon>
        <taxon>Fibrobacterota</taxon>
        <taxon>Fibrobacteria</taxon>
        <taxon>Fibrobacterales</taxon>
        <taxon>Fibrobacteraceae</taxon>
        <taxon>Hallerella</taxon>
    </lineage>
</organism>
<dbReference type="Proteomes" id="UP000231134">
    <property type="component" value="Unassembled WGS sequence"/>
</dbReference>
<comment type="caution">
    <text evidence="1">The sequence shown here is derived from an EMBL/GenBank/DDBJ whole genome shotgun (WGS) entry which is preliminary data.</text>
</comment>
<gene>
    <name evidence="1" type="ORF">BGX16_2302</name>
</gene>
<accession>A0A2M9A9B8</accession>
<reference evidence="1 2" key="1">
    <citation type="submission" date="2017-11" db="EMBL/GenBank/DDBJ databases">
        <title>Animal gut microbial communities from fecal samples from Wisconsin, USA.</title>
        <authorList>
            <person name="Neumann A."/>
        </authorList>
    </citation>
    <scope>NUCLEOTIDE SEQUENCE [LARGE SCALE GENOMIC DNA]</scope>
    <source>
        <strain evidence="1 2">UWS3</strain>
    </source>
</reference>
<name>A0A2M9A9B8_9BACT</name>
<proteinExistence type="predicted"/>
<protein>
    <submittedName>
        <fullName evidence="1">Uncharacterized protein</fullName>
    </submittedName>
</protein>
<sequence>MNMKKIKKSVKQSTKNNYRIEALEPRLMMDAVE</sequence>
<dbReference type="AlphaFoldDB" id="A0A2M9A9B8"/>
<keyword evidence="2" id="KW-1185">Reference proteome</keyword>
<evidence type="ECO:0000313" key="2">
    <source>
        <dbReference type="Proteomes" id="UP000231134"/>
    </source>
</evidence>
<evidence type="ECO:0000313" key="1">
    <source>
        <dbReference type="EMBL" id="PJJ42278.1"/>
    </source>
</evidence>
<dbReference type="NCBIfam" id="NF012209">
    <property type="entry name" value="LEPR-8K"/>
    <property type="match status" value="1"/>
</dbReference>